<gene>
    <name evidence="1" type="ORF">HNR70_002650</name>
</gene>
<evidence type="ECO:0000313" key="1">
    <source>
        <dbReference type="EMBL" id="MBB5832837.1"/>
    </source>
</evidence>
<dbReference type="Proteomes" id="UP000588158">
    <property type="component" value="Unassembled WGS sequence"/>
</dbReference>
<sequence length="197" mass="21515">MSSATHEYSARLEDALERRGNPLSVDVLLEILHEASETTAEALSAGEREFLLASTDLVEDDLTPEGRARSADVAALDRARAEQEAWASSLTTAEVAALLGRKDASIRRSKAAGDLFALPTSAGRSARFPAWQFDDGRVMPGLREIIPAFPRYTHPLSIQRFMMSPAEELEGLSPVRWLLRGGAVDAVVSLVDERDRL</sequence>
<comment type="caution">
    <text evidence="1">The sequence shown here is derived from an EMBL/GenBank/DDBJ whole genome shotgun (WGS) entry which is preliminary data.</text>
</comment>
<keyword evidence="2" id="KW-1185">Reference proteome</keyword>
<dbReference type="RefSeq" id="WP_184326095.1">
    <property type="nucleotide sequence ID" value="NZ_JACHLZ010000001.1"/>
</dbReference>
<evidence type="ECO:0008006" key="3">
    <source>
        <dbReference type="Google" id="ProtNLM"/>
    </source>
</evidence>
<accession>A0A841AFX8</accession>
<dbReference type="AlphaFoldDB" id="A0A841AFX8"/>
<evidence type="ECO:0000313" key="2">
    <source>
        <dbReference type="Proteomes" id="UP000588158"/>
    </source>
</evidence>
<reference evidence="1 2" key="1">
    <citation type="submission" date="2020-08" db="EMBL/GenBank/DDBJ databases">
        <title>Sequencing the genomes of 1000 actinobacteria strains.</title>
        <authorList>
            <person name="Klenk H.-P."/>
        </authorList>
    </citation>
    <scope>NUCLEOTIDE SEQUENCE [LARGE SCALE GENOMIC DNA]</scope>
    <source>
        <strain evidence="1 2">DSM 28796</strain>
    </source>
</reference>
<organism evidence="1 2">
    <name type="scientific">Brachybacterium aquaticum</name>
    <dbReference type="NCBI Taxonomy" id="1432564"/>
    <lineage>
        <taxon>Bacteria</taxon>
        <taxon>Bacillati</taxon>
        <taxon>Actinomycetota</taxon>
        <taxon>Actinomycetes</taxon>
        <taxon>Micrococcales</taxon>
        <taxon>Dermabacteraceae</taxon>
        <taxon>Brachybacterium</taxon>
    </lineage>
</organism>
<name>A0A841AFX8_9MICO</name>
<dbReference type="EMBL" id="JACHLZ010000001">
    <property type="protein sequence ID" value="MBB5832837.1"/>
    <property type="molecule type" value="Genomic_DNA"/>
</dbReference>
<proteinExistence type="predicted"/>
<protein>
    <recommendedName>
        <fullName evidence="3">DNA-binding protein</fullName>
    </recommendedName>
</protein>